<feature type="transmembrane region" description="Helical" evidence="1">
    <location>
        <begin position="94"/>
        <end position="112"/>
    </location>
</feature>
<reference evidence="2 3" key="1">
    <citation type="journal article" date="2015" name="Genome Biol. Evol.">
        <title>Phylogenomic analyses indicate that early fungi evolved digesting cell walls of algal ancestors of land plants.</title>
        <authorList>
            <person name="Chang Y."/>
            <person name="Wang S."/>
            <person name="Sekimoto S."/>
            <person name="Aerts A.L."/>
            <person name="Choi C."/>
            <person name="Clum A."/>
            <person name="LaButti K.M."/>
            <person name="Lindquist E.A."/>
            <person name="Yee Ngan C."/>
            <person name="Ohm R.A."/>
            <person name="Salamov A.A."/>
            <person name="Grigoriev I.V."/>
            <person name="Spatafora J.W."/>
            <person name="Berbee M.L."/>
        </authorList>
    </citation>
    <scope>NUCLEOTIDE SEQUENCE [LARGE SCALE GENOMIC DNA]</scope>
    <source>
        <strain evidence="2 3">NRRL 1564</strain>
    </source>
</reference>
<keyword evidence="3" id="KW-1185">Reference proteome</keyword>
<feature type="transmembrane region" description="Helical" evidence="1">
    <location>
        <begin position="29"/>
        <end position="48"/>
    </location>
</feature>
<keyword evidence="1" id="KW-0812">Transmembrane</keyword>
<dbReference type="PANTHER" id="PTHR33269">
    <property type="entry name" value="NADH-UBIQUINONE OXIDOREDUCTASE CHAIN 6"/>
    <property type="match status" value="1"/>
</dbReference>
<dbReference type="OrthoDB" id="10050457at2759"/>
<dbReference type="Pfam" id="PF00499">
    <property type="entry name" value="Oxidored_q3"/>
    <property type="match status" value="1"/>
</dbReference>
<evidence type="ECO:0000256" key="1">
    <source>
        <dbReference type="SAM" id="Phobius"/>
    </source>
</evidence>
<accession>A0A2G5B1F0</accession>
<sequence>MNEIIIELVLICGAVLAAIFTLISVNPIYSVISLIMVFLFSGSYLLILSIGFIGLAYFIIYIGAISILFLFAVMMLDTKYPEFNNILKFSFTKYLPFVIITLIITVFLNYILKYNLKQIIYNFNNINIIMTDSNNYWQLFDYFNGGLNIIKEINYTSQLWDTLLPNTNQIKIIAYSLYTNYAFWLIIMSLNLLLAMIGPIALCFNAYTK</sequence>
<evidence type="ECO:0000313" key="3">
    <source>
        <dbReference type="Proteomes" id="UP000242474"/>
    </source>
</evidence>
<dbReference type="GO" id="GO:0008137">
    <property type="term" value="F:NADH dehydrogenase (ubiquinone) activity"/>
    <property type="evidence" value="ECO:0007669"/>
    <property type="project" value="InterPro"/>
</dbReference>
<keyword evidence="2" id="KW-0830">Ubiquinone</keyword>
<feature type="transmembrane region" description="Helical" evidence="1">
    <location>
        <begin position="55"/>
        <end position="74"/>
    </location>
</feature>
<dbReference type="AlphaFoldDB" id="A0A2G5B1F0"/>
<evidence type="ECO:0000313" key="2">
    <source>
        <dbReference type="EMBL" id="PIA12840.1"/>
    </source>
</evidence>
<name>A0A2G5B1F0_COERN</name>
<dbReference type="Proteomes" id="UP000242474">
    <property type="component" value="Unassembled WGS sequence"/>
</dbReference>
<organism evidence="2 3">
    <name type="scientific">Coemansia reversa (strain ATCC 12441 / NRRL 1564)</name>
    <dbReference type="NCBI Taxonomy" id="763665"/>
    <lineage>
        <taxon>Eukaryota</taxon>
        <taxon>Fungi</taxon>
        <taxon>Fungi incertae sedis</taxon>
        <taxon>Zoopagomycota</taxon>
        <taxon>Kickxellomycotina</taxon>
        <taxon>Kickxellomycetes</taxon>
        <taxon>Kickxellales</taxon>
        <taxon>Kickxellaceae</taxon>
        <taxon>Coemansia</taxon>
    </lineage>
</organism>
<keyword evidence="1" id="KW-1133">Transmembrane helix</keyword>
<keyword evidence="1" id="KW-0472">Membrane</keyword>
<feature type="transmembrane region" description="Helical" evidence="1">
    <location>
        <begin position="181"/>
        <end position="207"/>
    </location>
</feature>
<proteinExistence type="predicted"/>
<dbReference type="Gene3D" id="1.20.120.1200">
    <property type="entry name" value="NADH-ubiquinone/plastoquinone oxidoreductase chain 6, subunit NuoJ"/>
    <property type="match status" value="1"/>
</dbReference>
<dbReference type="InterPro" id="IPR001457">
    <property type="entry name" value="NADH_UbQ/plastoQ_OxRdtase_su6"/>
</dbReference>
<dbReference type="PANTHER" id="PTHR33269:SF17">
    <property type="entry name" value="NADH-UBIQUINONE OXIDOREDUCTASE CHAIN 6"/>
    <property type="match status" value="1"/>
</dbReference>
<gene>
    <name evidence="2" type="ORF">COEREDRAFT_50700</name>
</gene>
<dbReference type="EMBL" id="KZ303565">
    <property type="protein sequence ID" value="PIA12840.1"/>
    <property type="molecule type" value="Genomic_DNA"/>
</dbReference>
<dbReference type="InterPro" id="IPR042106">
    <property type="entry name" value="Nuo/plastoQ_OxRdtase_6_NuoJ"/>
</dbReference>
<feature type="transmembrane region" description="Helical" evidence="1">
    <location>
        <begin position="5"/>
        <end position="23"/>
    </location>
</feature>
<dbReference type="STRING" id="763665.A0A2G5B1F0"/>
<protein>
    <submittedName>
        <fullName evidence="2">NADH-ubiquinone/plastoquinone oxidoreductase</fullName>
    </submittedName>
</protein>